<dbReference type="GO" id="GO:0046872">
    <property type="term" value="F:metal ion binding"/>
    <property type="evidence" value="ECO:0007669"/>
    <property type="project" value="UniProtKB-KW"/>
</dbReference>
<keyword evidence="20" id="KW-0009">Actin-binding</keyword>
<evidence type="ECO:0000313" key="31">
    <source>
        <dbReference type="EMBL" id="OPJ88848.1"/>
    </source>
</evidence>
<dbReference type="PANTHER" id="PTHR23167">
    <property type="entry name" value="CALPONIN HOMOLOGY DOMAIN-CONTAINING PROTEIN DDB_G0272472-RELATED"/>
    <property type="match status" value="1"/>
</dbReference>
<evidence type="ECO:0000256" key="15">
    <source>
        <dbReference type="ARBA" id="ARBA00023002"/>
    </source>
</evidence>
<feature type="coiled-coil region" evidence="26">
    <location>
        <begin position="1125"/>
        <end position="1152"/>
    </location>
</feature>
<dbReference type="STRING" id="372326.A0A1V4KWY1"/>
<proteinExistence type="inferred from homology"/>
<evidence type="ECO:0000256" key="6">
    <source>
        <dbReference type="ARBA" id="ARBA00012698"/>
    </source>
</evidence>
<evidence type="ECO:0000256" key="27">
    <source>
        <dbReference type="SAM" id="MobiDB-lite"/>
    </source>
</evidence>
<evidence type="ECO:0000256" key="21">
    <source>
        <dbReference type="ARBA" id="ARBA00023212"/>
    </source>
</evidence>
<dbReference type="SMART" id="SM00132">
    <property type="entry name" value="LIM"/>
    <property type="match status" value="1"/>
</dbReference>
<feature type="compositionally biased region" description="Pro residues" evidence="27">
    <location>
        <begin position="943"/>
        <end position="953"/>
    </location>
</feature>
<keyword evidence="16" id="KW-0503">Monooxygenase</keyword>
<organism evidence="31 32">
    <name type="scientific">Patagioenas fasciata monilis</name>
    <dbReference type="NCBI Taxonomy" id="372326"/>
    <lineage>
        <taxon>Eukaryota</taxon>
        <taxon>Metazoa</taxon>
        <taxon>Chordata</taxon>
        <taxon>Craniata</taxon>
        <taxon>Vertebrata</taxon>
        <taxon>Euteleostomi</taxon>
        <taxon>Archelosauria</taxon>
        <taxon>Archosauria</taxon>
        <taxon>Dinosauria</taxon>
        <taxon>Saurischia</taxon>
        <taxon>Theropoda</taxon>
        <taxon>Coelurosauria</taxon>
        <taxon>Aves</taxon>
        <taxon>Neognathae</taxon>
        <taxon>Neoaves</taxon>
        <taxon>Columbimorphae</taxon>
        <taxon>Columbiformes</taxon>
        <taxon>Columbidae</taxon>
        <taxon>Patagioenas</taxon>
    </lineage>
</organism>
<evidence type="ECO:0000259" key="28">
    <source>
        <dbReference type="PROSITE" id="PS50021"/>
    </source>
</evidence>
<feature type="domain" description="Calponin-homology (CH)" evidence="28">
    <location>
        <begin position="651"/>
        <end position="754"/>
    </location>
</feature>
<dbReference type="GO" id="GO:0005856">
    <property type="term" value="C:cytoskeleton"/>
    <property type="evidence" value="ECO:0007669"/>
    <property type="project" value="UniProtKB-SubCell"/>
</dbReference>
<dbReference type="GO" id="GO:0120501">
    <property type="term" value="F:F-actin monooxygenase activity"/>
    <property type="evidence" value="ECO:0007669"/>
    <property type="project" value="UniProtKB-EC"/>
</dbReference>
<dbReference type="Pfam" id="PF12130">
    <property type="entry name" value="bMERB_dom"/>
    <property type="match status" value="1"/>
</dbReference>
<evidence type="ECO:0000256" key="11">
    <source>
        <dbReference type="ARBA" id="ARBA00022753"/>
    </source>
</evidence>
<evidence type="ECO:0000256" key="8">
    <source>
        <dbReference type="ARBA" id="ARBA00022490"/>
    </source>
</evidence>
<dbReference type="InterPro" id="IPR050540">
    <property type="entry name" value="F-actin_Monoox_Mical"/>
</dbReference>
<evidence type="ECO:0000259" key="30">
    <source>
        <dbReference type="PROSITE" id="PS51848"/>
    </source>
</evidence>
<evidence type="ECO:0000256" key="13">
    <source>
        <dbReference type="ARBA" id="ARBA00022833"/>
    </source>
</evidence>
<dbReference type="CDD" id="cd09439">
    <property type="entry name" value="LIM_Mical"/>
    <property type="match status" value="1"/>
</dbReference>
<dbReference type="Pfam" id="PF00412">
    <property type="entry name" value="LIM"/>
    <property type="match status" value="1"/>
</dbReference>
<dbReference type="GO" id="GO:0003779">
    <property type="term" value="F:actin binding"/>
    <property type="evidence" value="ECO:0007669"/>
    <property type="project" value="UniProtKB-KW"/>
</dbReference>
<feature type="domain" description="BMERB" evidence="30">
    <location>
        <begin position="1115"/>
        <end position="1258"/>
    </location>
</feature>
<evidence type="ECO:0000256" key="9">
    <source>
        <dbReference type="ARBA" id="ARBA00022630"/>
    </source>
</evidence>
<keyword evidence="14" id="KW-0521">NADP</keyword>
<dbReference type="InterPro" id="IPR057494">
    <property type="entry name" value="Rossman_Mical"/>
</dbReference>
<keyword evidence="8" id="KW-0963">Cytoplasm</keyword>
<evidence type="ECO:0000256" key="22">
    <source>
        <dbReference type="ARBA" id="ARBA00044245"/>
    </source>
</evidence>
<evidence type="ECO:0000313" key="32">
    <source>
        <dbReference type="Proteomes" id="UP000190648"/>
    </source>
</evidence>
<evidence type="ECO:0000256" key="16">
    <source>
        <dbReference type="ARBA" id="ARBA00023033"/>
    </source>
</evidence>
<comment type="cofactor">
    <cofactor evidence="1">
        <name>FAD</name>
        <dbReference type="ChEBI" id="CHEBI:57692"/>
    </cofactor>
</comment>
<evidence type="ECO:0000256" key="5">
    <source>
        <dbReference type="ARBA" id="ARBA00008223"/>
    </source>
</evidence>
<evidence type="ECO:0000256" key="1">
    <source>
        <dbReference type="ARBA" id="ARBA00001974"/>
    </source>
</evidence>
<dbReference type="Pfam" id="PF01494">
    <property type="entry name" value="FAD_binding_3"/>
    <property type="match status" value="1"/>
</dbReference>
<dbReference type="GO" id="GO:0071949">
    <property type="term" value="F:FAD binding"/>
    <property type="evidence" value="ECO:0007669"/>
    <property type="project" value="InterPro"/>
</dbReference>
<comment type="catalytic activity">
    <reaction evidence="24">
        <text>L-methionyl-[F-actin] + NADPH + O2 + H(+) = L-methionyl-(R)-S-oxide-[F-actin] + NADP(+) + H2O</text>
        <dbReference type="Rhea" id="RHEA:51308"/>
        <dbReference type="Rhea" id="RHEA-COMP:12953"/>
        <dbReference type="Rhea" id="RHEA-COMP:12956"/>
        <dbReference type="ChEBI" id="CHEBI:15377"/>
        <dbReference type="ChEBI" id="CHEBI:15378"/>
        <dbReference type="ChEBI" id="CHEBI:15379"/>
        <dbReference type="ChEBI" id="CHEBI:16044"/>
        <dbReference type="ChEBI" id="CHEBI:45764"/>
        <dbReference type="ChEBI" id="CHEBI:57783"/>
        <dbReference type="ChEBI" id="CHEBI:58349"/>
        <dbReference type="EC" id="1.14.13.225"/>
    </reaction>
</comment>
<dbReference type="InterPro" id="IPR001781">
    <property type="entry name" value="Znf_LIM"/>
</dbReference>
<comment type="subcellular location">
    <subcellularLocation>
        <location evidence="3">Cytoplasm</location>
        <location evidence="3">Cytoskeleton</location>
    </subcellularLocation>
    <subcellularLocation>
        <location evidence="4">Endosome membrane</location>
    </subcellularLocation>
    <subcellularLocation>
        <location evidence="2">Midbody</location>
    </subcellularLocation>
</comment>
<dbReference type="EC" id="1.14.13.225" evidence="7"/>
<dbReference type="SUPFAM" id="SSF47576">
    <property type="entry name" value="Calponin-homology domain, CH-domain"/>
    <property type="match status" value="1"/>
</dbReference>
<protein>
    <recommendedName>
        <fullName evidence="22">Molecule interacting with CasL protein 1</fullName>
        <ecNumber evidence="7">1.14.13.225</ecNumber>
        <ecNumber evidence="6">1.6.3.1</ecNumber>
    </recommendedName>
</protein>
<keyword evidence="12" id="KW-0274">FAD</keyword>
<dbReference type="SUPFAM" id="SSF57716">
    <property type="entry name" value="Glucocorticoid receptor-like (DNA-binding domain)"/>
    <property type="match status" value="2"/>
</dbReference>
<feature type="region of interest" description="Disordered" evidence="27">
    <location>
        <begin position="30"/>
        <end position="61"/>
    </location>
</feature>
<evidence type="ECO:0000256" key="3">
    <source>
        <dbReference type="ARBA" id="ARBA00004245"/>
    </source>
</evidence>
<comment type="caution">
    <text evidence="31">The sequence shown here is derived from an EMBL/GenBank/DDBJ whole genome shotgun (WGS) entry which is preliminary data.</text>
</comment>
<keyword evidence="17 25" id="KW-0440">LIM domain</keyword>
<dbReference type="PROSITE" id="PS51848">
    <property type="entry name" value="BMERB"/>
    <property type="match status" value="1"/>
</dbReference>
<dbReference type="PROSITE" id="PS00478">
    <property type="entry name" value="LIM_DOMAIN_1"/>
    <property type="match status" value="1"/>
</dbReference>
<feature type="region of interest" description="Disordered" evidence="27">
    <location>
        <begin position="791"/>
        <end position="842"/>
    </location>
</feature>
<evidence type="ECO:0000256" key="24">
    <source>
        <dbReference type="ARBA" id="ARBA00049522"/>
    </source>
</evidence>
<evidence type="ECO:0000259" key="29">
    <source>
        <dbReference type="PROSITE" id="PS50023"/>
    </source>
</evidence>
<dbReference type="PROSITE" id="PS50023">
    <property type="entry name" value="LIM_DOMAIN_2"/>
    <property type="match status" value="1"/>
</dbReference>
<evidence type="ECO:0000256" key="4">
    <source>
        <dbReference type="ARBA" id="ARBA00004608"/>
    </source>
</evidence>
<dbReference type="GO" id="GO:0030496">
    <property type="term" value="C:midbody"/>
    <property type="evidence" value="ECO:0007669"/>
    <property type="project" value="UniProtKB-SubCell"/>
</dbReference>
<keyword evidence="18 26" id="KW-0175">Coiled coil</keyword>
<keyword evidence="15" id="KW-0560">Oxidoreductase</keyword>
<dbReference type="Gene3D" id="2.10.110.10">
    <property type="entry name" value="Cysteine Rich Protein"/>
    <property type="match status" value="1"/>
</dbReference>
<dbReference type="Pfam" id="PF25413">
    <property type="entry name" value="Rossman_Mical"/>
    <property type="match status" value="1"/>
</dbReference>
<sequence>MSPPPRVPESPSPASWQVVPVCHWHASPFAVTPSSASGQQHPEDSATRKPHNSTQPGVVFGDPGSSILCPKALEDSLAWTGCPSPSGTLLLPSGCRCAPTGNTELREGKERWFKGTRVWRKPLAATAAFPVPSPDVTEQGTRMSVPADEPGNPAHAVFERFLRARECREVLGCFAELCGQLGLQGSGLQLYRGLRAALNSWSAKALWSKLDKKAEHKDYDQGTACASTKCLVVGAGPCGLRAAIELALLGARVVLLEKRDSFSRNNVLHLWPFTIHDLRALGAKKFYGRFCTGTLDHISIRQLQLILLKVALLLGVEVHSNVQFKGLVPPVGKAGGQGGWRAVLQPGSSPLSNYEFDVLISAGGGKFVPEGFKRKETRGKLAIGITTNFINRHSRAEVEVAEISGVARIYNQKFFQNLYNKTGIDLENIVYYKDDTHYFVMTAKKQSLIEKGVILQDKADIESLLSPENVNRDALLSYAKEAANFSTNYRLPELEFALNHRALPDVDMFDFTCMTRSENAALVREHNGARLLLGLVGDCLVEPFWPLGTGVARGFLAAFDAAWMVRRWAAGTPPLEVLAERESIYQHLSQTSPDNTNKNISQYSIDPATRYPNINLQAIKPSQVRDLYLVGMVDVDHKRKSDNRLSTAVSGDAYEELLSWCRASTAGYRGVTVTDFTTSWTSGLALCALIHRFRPDLVDLDSVDPQDPIQTHQMMLDTAEQELGIQPVLSSAEMAAMAEPSRLGLITYLSQFYEAFKTSPEAEELSKKPLSPRGTRGAILFLSRLQKNRSLTHKRVQDSAQKDAEAKRSRRDMELDGDALDGAREPPQTARTDAGQPPSHGDSSDACYFCGRRVYILERASAEGRFFHRGCFQCQRCRATLRLGDYAFREEDGHFYCSLHYPNPPGMELPQDEPRALPDGDAAVARPPSNAGRPCVSPKEGAPNPPQPPPAAPQPGAVGDEEDAEDTVDVEEQELLAQPGRDAREEEGPGAEPRGAAEEGEEGRGRRKIILTPLEKLKLSTLNLLTTEAEPEPPPKPARLRLQAAPEALPALWQGQGIWEEDEEMAMEKEALEESDSEEEEEEGTDLGIMAESCLGLGEEEKYPTWKRTLTRRAREAQMKRFCKAQAIQRRLEEIEVTFRELEKQGIKLEKLLRDEDGNPADQKTQWMNQLLYLVQKKNSLMSEESDLMIAVQELKLEEQQWQLDQKLRCYMNMEESLKTPEDCAAEQEILVQLLEVVNKRNVLIHVQEEKRLSELQA</sequence>
<dbReference type="PANTHER" id="PTHR23167:SF35">
    <property type="entry name" value="[F-ACTIN]-MONOOXYGENASE MICAL1"/>
    <property type="match status" value="1"/>
</dbReference>
<keyword evidence="21" id="KW-0206">Cytoskeleton</keyword>
<comment type="similarity">
    <text evidence="5">Belongs to the Mical family.</text>
</comment>
<dbReference type="SMART" id="SM01203">
    <property type="entry name" value="DUF3585"/>
    <property type="match status" value="1"/>
</dbReference>
<evidence type="ECO:0000256" key="26">
    <source>
        <dbReference type="SAM" id="Coils"/>
    </source>
</evidence>
<feature type="compositionally biased region" description="Basic and acidic residues" evidence="27">
    <location>
        <begin position="795"/>
        <end position="814"/>
    </location>
</feature>
<feature type="region of interest" description="Disordered" evidence="27">
    <location>
        <begin position="906"/>
        <end position="1010"/>
    </location>
</feature>
<accession>A0A1V4KWY1</accession>
<evidence type="ECO:0000256" key="17">
    <source>
        <dbReference type="ARBA" id="ARBA00023038"/>
    </source>
</evidence>
<dbReference type="InterPro" id="IPR036872">
    <property type="entry name" value="CH_dom_sf"/>
</dbReference>
<keyword evidence="13 25" id="KW-0862">Zinc</keyword>
<keyword evidence="11" id="KW-0967">Endosome</keyword>
<evidence type="ECO:0000256" key="18">
    <source>
        <dbReference type="ARBA" id="ARBA00023054"/>
    </source>
</evidence>
<comment type="catalytic activity">
    <reaction evidence="23">
        <text>NADPH + O2 + H(+) = H2O2 + NADP(+)</text>
        <dbReference type="Rhea" id="RHEA:11260"/>
        <dbReference type="ChEBI" id="CHEBI:15378"/>
        <dbReference type="ChEBI" id="CHEBI:15379"/>
        <dbReference type="ChEBI" id="CHEBI:16240"/>
        <dbReference type="ChEBI" id="CHEBI:57783"/>
        <dbReference type="ChEBI" id="CHEBI:58349"/>
        <dbReference type="EC" id="1.6.3.1"/>
    </reaction>
</comment>
<feature type="compositionally biased region" description="Acidic residues" evidence="27">
    <location>
        <begin position="959"/>
        <end position="974"/>
    </location>
</feature>
<dbReference type="Gene3D" id="1.10.418.10">
    <property type="entry name" value="Calponin-like domain"/>
    <property type="match status" value="1"/>
</dbReference>
<keyword evidence="32" id="KW-1185">Reference proteome</keyword>
<evidence type="ECO:0000256" key="2">
    <source>
        <dbReference type="ARBA" id="ARBA00004214"/>
    </source>
</evidence>
<evidence type="ECO:0000256" key="7">
    <source>
        <dbReference type="ARBA" id="ARBA00012709"/>
    </source>
</evidence>
<dbReference type="InterPro" id="IPR036188">
    <property type="entry name" value="FAD/NAD-bd_sf"/>
</dbReference>
<dbReference type="InterPro" id="IPR001715">
    <property type="entry name" value="CH_dom"/>
</dbReference>
<evidence type="ECO:0000256" key="12">
    <source>
        <dbReference type="ARBA" id="ARBA00022827"/>
    </source>
</evidence>
<evidence type="ECO:0000256" key="20">
    <source>
        <dbReference type="ARBA" id="ARBA00023203"/>
    </source>
</evidence>
<keyword evidence="10 25" id="KW-0479">Metal-binding</keyword>
<gene>
    <name evidence="31" type="primary">MICAL1</name>
    <name evidence="31" type="ORF">AV530_018996</name>
</gene>
<dbReference type="CDD" id="cd22198">
    <property type="entry name" value="CH_MICAL_EHBP-like"/>
    <property type="match status" value="1"/>
</dbReference>
<reference evidence="31 32" key="1">
    <citation type="submission" date="2016-02" db="EMBL/GenBank/DDBJ databases">
        <title>Band-tailed pigeon sequencing and assembly.</title>
        <authorList>
            <person name="Soares A.E."/>
            <person name="Novak B.J."/>
            <person name="Rice E.S."/>
            <person name="O'Connell B."/>
            <person name="Chang D."/>
            <person name="Weber S."/>
            <person name="Shapiro B."/>
        </authorList>
    </citation>
    <scope>NUCLEOTIDE SEQUENCE [LARGE SCALE GENOMIC DNA]</scope>
    <source>
        <strain evidence="31">BTP2013</strain>
        <tissue evidence="31">Blood</tissue>
    </source>
</reference>
<keyword evidence="9" id="KW-0285">Flavoprotein</keyword>
<dbReference type="SUPFAM" id="SSF51905">
    <property type="entry name" value="FAD/NAD(P)-binding domain"/>
    <property type="match status" value="1"/>
</dbReference>
<dbReference type="EC" id="1.6.3.1" evidence="6"/>
<evidence type="ECO:0000256" key="23">
    <source>
        <dbReference type="ARBA" id="ARBA00048762"/>
    </source>
</evidence>
<dbReference type="SMART" id="SM00033">
    <property type="entry name" value="CH"/>
    <property type="match status" value="1"/>
</dbReference>
<dbReference type="OrthoDB" id="20799at2759"/>
<dbReference type="GO" id="GO:0016174">
    <property type="term" value="F:NAD(P)H oxidase H2O2-forming activity"/>
    <property type="evidence" value="ECO:0007669"/>
    <property type="project" value="UniProtKB-EC"/>
</dbReference>
<evidence type="ECO:0000256" key="19">
    <source>
        <dbReference type="ARBA" id="ARBA00023136"/>
    </source>
</evidence>
<keyword evidence="19" id="KW-0472">Membrane</keyword>
<dbReference type="Pfam" id="PF00307">
    <property type="entry name" value="CH"/>
    <property type="match status" value="1"/>
</dbReference>
<evidence type="ECO:0000256" key="14">
    <source>
        <dbReference type="ARBA" id="ARBA00022857"/>
    </source>
</evidence>
<dbReference type="GO" id="GO:0010008">
    <property type="term" value="C:endosome membrane"/>
    <property type="evidence" value="ECO:0007669"/>
    <property type="project" value="UniProtKB-SubCell"/>
</dbReference>
<dbReference type="InterPro" id="IPR002938">
    <property type="entry name" value="FAD-bd"/>
</dbReference>
<name>A0A1V4KWY1_PATFA</name>
<dbReference type="InterPro" id="IPR022735">
    <property type="entry name" value="bMERB_dom"/>
</dbReference>
<dbReference type="Proteomes" id="UP000190648">
    <property type="component" value="Unassembled WGS sequence"/>
</dbReference>
<evidence type="ECO:0000256" key="25">
    <source>
        <dbReference type="PROSITE-ProRule" id="PRU00125"/>
    </source>
</evidence>
<dbReference type="AlphaFoldDB" id="A0A1V4KWY1"/>
<feature type="domain" description="LIM zinc-binding" evidence="29">
    <location>
        <begin position="845"/>
        <end position="907"/>
    </location>
</feature>
<dbReference type="Gene3D" id="3.50.50.60">
    <property type="entry name" value="FAD/NAD(P)-binding domain"/>
    <property type="match status" value="1"/>
</dbReference>
<evidence type="ECO:0000256" key="10">
    <source>
        <dbReference type="ARBA" id="ARBA00022723"/>
    </source>
</evidence>
<dbReference type="PROSITE" id="PS50021">
    <property type="entry name" value="CH"/>
    <property type="match status" value="1"/>
</dbReference>
<dbReference type="EMBL" id="LSYS01001493">
    <property type="protein sequence ID" value="OPJ88848.1"/>
    <property type="molecule type" value="Genomic_DNA"/>
</dbReference>
<dbReference type="FunFam" id="3.50.50.60:FF:000004">
    <property type="entry name" value="protein-methionine sulfoxide oxidase MICAL2 isoform X1"/>
    <property type="match status" value="1"/>
</dbReference>